<evidence type="ECO:0000313" key="2">
    <source>
        <dbReference type="EMBL" id="KJY59277.1"/>
    </source>
</evidence>
<dbReference type="EMBL" id="JXBY01000001">
    <property type="protein sequence ID" value="KJY59277.1"/>
    <property type="molecule type" value="Genomic_DNA"/>
</dbReference>
<dbReference type="Proteomes" id="UP000033533">
    <property type="component" value="Unassembled WGS sequence"/>
</dbReference>
<dbReference type="OrthoDB" id="2293239at2"/>
<comment type="caution">
    <text evidence="2">The sequence shown here is derived from an EMBL/GenBank/DDBJ whole genome shotgun (WGS) entry which is preliminary data.</text>
</comment>
<feature type="signal peptide" evidence="1">
    <location>
        <begin position="1"/>
        <end position="23"/>
    </location>
</feature>
<accession>A0A0F4LK91</accession>
<keyword evidence="1" id="KW-0732">Signal</keyword>
<dbReference type="HOGENOM" id="CLU_127045_0_0_9"/>
<feature type="chain" id="PRO_5039449436" description="Surface layer protein A domain-containing protein" evidence="1">
    <location>
        <begin position="24"/>
        <end position="182"/>
    </location>
</feature>
<gene>
    <name evidence="2" type="ORF">JF76_00310</name>
</gene>
<name>A0A0F4LK91_9LACO</name>
<dbReference type="RefSeq" id="WP_045927271.1">
    <property type="nucleotide sequence ID" value="NZ_JBHSZS010000027.1"/>
</dbReference>
<organism evidence="2 3">
    <name type="scientific">Lactobacillus kullabergensis</name>
    <dbReference type="NCBI Taxonomy" id="1218493"/>
    <lineage>
        <taxon>Bacteria</taxon>
        <taxon>Bacillati</taxon>
        <taxon>Bacillota</taxon>
        <taxon>Bacilli</taxon>
        <taxon>Lactobacillales</taxon>
        <taxon>Lactobacillaceae</taxon>
        <taxon>Lactobacillus</taxon>
    </lineage>
</organism>
<proteinExistence type="predicted"/>
<protein>
    <recommendedName>
        <fullName evidence="4">Surface layer protein A domain-containing protein</fullName>
    </recommendedName>
</protein>
<evidence type="ECO:0000313" key="3">
    <source>
        <dbReference type="Proteomes" id="UP000033533"/>
    </source>
</evidence>
<evidence type="ECO:0008006" key="4">
    <source>
        <dbReference type="Google" id="ProtNLM"/>
    </source>
</evidence>
<dbReference type="PATRIC" id="fig|1218493.3.peg.32"/>
<dbReference type="AlphaFoldDB" id="A0A0F4LK91"/>
<sequence>MKFKKKIITLLALISVVAGFGIAHNSVSTVQAKTNTTTFPKKMRGTWYAYFNKKKILKKTFTKNKEITYDTKGKHIRYLHKQPKVFPESSKKNKNWIYRSETTKVKGHTWYGINRITMQPDSTGEYYSVAKLKGNSVLGYAIAHGDTFESEDVHWYRSPKLAKKFKKTHYKDFDFKIVYNLD</sequence>
<reference evidence="2 3" key="1">
    <citation type="submission" date="2014-12" db="EMBL/GenBank/DDBJ databases">
        <title>Comparative genomics of the lactic acid bacteria isolated from the honey bee gut.</title>
        <authorList>
            <person name="Ellegaard K.M."/>
            <person name="Tamarit D."/>
            <person name="Javelind E."/>
            <person name="Olofsson T."/>
            <person name="Andersson S.G."/>
            <person name="Vasquez A."/>
        </authorList>
    </citation>
    <scope>NUCLEOTIDE SEQUENCE [LARGE SCALE GENOMIC DNA]</scope>
    <source>
        <strain evidence="2 3">Biut2</strain>
    </source>
</reference>
<evidence type="ECO:0000256" key="1">
    <source>
        <dbReference type="SAM" id="SignalP"/>
    </source>
</evidence>